<protein>
    <submittedName>
        <fullName evidence="1">Uncharacterized protein</fullName>
    </submittedName>
</protein>
<keyword evidence="2" id="KW-1185">Reference proteome</keyword>
<proteinExistence type="predicted"/>
<dbReference type="Proteomes" id="UP001732700">
    <property type="component" value="Chromosome 6A"/>
</dbReference>
<dbReference type="EnsemblPlants" id="AVESA.00010b.r2.6AG1074960.1">
    <property type="protein sequence ID" value="AVESA.00010b.r2.6AG1074960.1.CDS"/>
    <property type="gene ID" value="AVESA.00010b.r2.6AG1074960"/>
</dbReference>
<reference evidence="1" key="2">
    <citation type="submission" date="2025-09" db="UniProtKB">
        <authorList>
            <consortium name="EnsemblPlants"/>
        </authorList>
    </citation>
    <scope>IDENTIFICATION</scope>
</reference>
<accession>A0ACD5Z0L7</accession>
<name>A0ACD5Z0L7_AVESA</name>
<sequence length="435" mass="48601">MAQLRSCQLLHFRLAAPTQLYAGDVRHSLSAEPDSSMRNGEDIPRRNDSEDDDSSIVVLIGTPDEVGNVVRGGVEDLAGAPLQRTGEASSSSGLDSSVVVLIGKPADGGSLVRGRGRGRVGGAAKKAVMDVFLADPSRDDFMVWFTLAVKLCPVYWVQELVDWMKGSQRHPIKWSWLGVVGHRIQQNNDTCAICGTLVCLEARHRLAFERLHGFKTFPCSITTETVTALKNLCEQRGVWTERYGADEQDVLEVIRSSGGCAVAAGVPGWNPCRLQVKSWKYHRNSAWQPMSQSKIAKLIHMEGPILGGIKVDDDWYYAEGWEDSVYRGVPRGYKGADNHLVVCTGYHLLGFEPTADRERAQKRQWHRYGQIETELYVEVVDNQLVDGPVRWILASAFDGFVEIHVDTTELWVKKPSLWRRLLDTVSRIFSLWHGD</sequence>
<evidence type="ECO:0000313" key="1">
    <source>
        <dbReference type="EnsemblPlants" id="AVESA.00010b.r2.6AG1074960.1.CDS"/>
    </source>
</evidence>
<evidence type="ECO:0000313" key="2">
    <source>
        <dbReference type="Proteomes" id="UP001732700"/>
    </source>
</evidence>
<organism evidence="1 2">
    <name type="scientific">Avena sativa</name>
    <name type="common">Oat</name>
    <dbReference type="NCBI Taxonomy" id="4498"/>
    <lineage>
        <taxon>Eukaryota</taxon>
        <taxon>Viridiplantae</taxon>
        <taxon>Streptophyta</taxon>
        <taxon>Embryophyta</taxon>
        <taxon>Tracheophyta</taxon>
        <taxon>Spermatophyta</taxon>
        <taxon>Magnoliopsida</taxon>
        <taxon>Liliopsida</taxon>
        <taxon>Poales</taxon>
        <taxon>Poaceae</taxon>
        <taxon>BOP clade</taxon>
        <taxon>Pooideae</taxon>
        <taxon>Poodae</taxon>
        <taxon>Poeae</taxon>
        <taxon>Poeae Chloroplast Group 1 (Aveneae type)</taxon>
        <taxon>Aveninae</taxon>
        <taxon>Avena</taxon>
    </lineage>
</organism>
<reference evidence="1" key="1">
    <citation type="submission" date="2021-05" db="EMBL/GenBank/DDBJ databases">
        <authorList>
            <person name="Scholz U."/>
            <person name="Mascher M."/>
            <person name="Fiebig A."/>
        </authorList>
    </citation>
    <scope>NUCLEOTIDE SEQUENCE [LARGE SCALE GENOMIC DNA]</scope>
</reference>